<evidence type="ECO:0000313" key="4">
    <source>
        <dbReference type="Proteomes" id="UP000216057"/>
    </source>
</evidence>
<sequence>MGTILDYARVEFRSFAELPFSAVDSLILSELAYIRMPRVVPVFAAHAGGSAPSGDIAGRDATPSDRGERGTSERGTGIMPGVPITALLRAEDYPDMFVTGSKDVNDYRRQLLVAVAESPRWRNLRVGGYSERTDTDSETQFAAMTFDLSDCAGLRAEDDPMLYVAFRGTDGTLVGWKEDFNMAVRCPVPSQIAAADYLAALAAGSGEGARSRLMVGGHSKGGNLAVYSALMLARDNETAFGRIERVFTHDGPGLPAELMQGETFAAVRRLIDSTVPESSVIGMLLETTDDYTVVAADAVGIMQHMGRNWRVADDGGFDTVPELNASARFLDQTIDIWLDRFSKEQRERAIDQIYGIFAAAGYETFAELAAHWSEALPKIAKAARRTDPSTRALLADVVKAFPATAVRSLGERVGDGAKTQQSDAAQVNGD</sequence>
<dbReference type="AlphaFoldDB" id="A0A261GDM7"/>
<feature type="region of interest" description="Disordered" evidence="1">
    <location>
        <begin position="50"/>
        <end position="79"/>
    </location>
</feature>
<dbReference type="OrthoDB" id="9769481at2"/>
<name>A0A261GDM7_9BIFI</name>
<evidence type="ECO:0000313" key="2">
    <source>
        <dbReference type="EMBL" id="OZG69076.1"/>
    </source>
</evidence>
<dbReference type="Proteomes" id="UP000216057">
    <property type="component" value="Unassembled WGS sequence"/>
</dbReference>
<reference evidence="3 5" key="2">
    <citation type="submission" date="2020-10" db="EMBL/GenBank/DDBJ databases">
        <title>Genome sequencing of Bifidobacterium eulemuris_DSMZ_100216.</title>
        <authorList>
            <person name="Kim J."/>
        </authorList>
    </citation>
    <scope>NUCLEOTIDE SEQUENCE [LARGE SCALE GENOMIC DNA]</scope>
    <source>
        <strain evidence="3 5">DSM 100216</strain>
    </source>
</reference>
<dbReference type="InterPro" id="IPR029058">
    <property type="entry name" value="AB_hydrolase_fold"/>
</dbReference>
<reference evidence="2 4" key="1">
    <citation type="journal article" date="2017" name="BMC Genomics">
        <title>Comparative genomic and phylogenomic analyses of the Bifidobacteriaceae family.</title>
        <authorList>
            <person name="Lugli G.A."/>
            <person name="Milani C."/>
            <person name="Turroni F."/>
            <person name="Duranti S."/>
            <person name="Mancabelli L."/>
            <person name="Mangifesta M."/>
            <person name="Ferrario C."/>
            <person name="Modesto M."/>
            <person name="Mattarelli P."/>
            <person name="Jiri K."/>
            <person name="van Sinderen D."/>
            <person name="Ventura M."/>
        </authorList>
    </citation>
    <scope>NUCLEOTIDE SEQUENCE [LARGE SCALE GENOMIC DNA]</scope>
    <source>
        <strain evidence="2 4">DSM 100216</strain>
    </source>
</reference>
<dbReference type="InterPro" id="IPR024499">
    <property type="entry name" value="Mbeg1-like"/>
</dbReference>
<dbReference type="EMBL" id="CP062938">
    <property type="protein sequence ID" value="QOL31400.1"/>
    <property type="molecule type" value="Genomic_DNA"/>
</dbReference>
<gene>
    <name evidence="3" type="ORF">BE0216_02200</name>
    <name evidence="2" type="ORF">BEUL_0482</name>
</gene>
<dbReference type="SUPFAM" id="SSF53474">
    <property type="entry name" value="alpha/beta-Hydrolases"/>
    <property type="match status" value="1"/>
</dbReference>
<dbReference type="EMBL" id="MWWZ01000004">
    <property type="protein sequence ID" value="OZG69076.1"/>
    <property type="molecule type" value="Genomic_DNA"/>
</dbReference>
<dbReference type="KEGG" id="beu:BE0216_02200"/>
<evidence type="ECO:0000256" key="1">
    <source>
        <dbReference type="SAM" id="MobiDB-lite"/>
    </source>
</evidence>
<proteinExistence type="predicted"/>
<dbReference type="Proteomes" id="UP000593943">
    <property type="component" value="Chromosome"/>
</dbReference>
<dbReference type="Pfam" id="PF11187">
    <property type="entry name" value="Mbeg1-like"/>
    <property type="match status" value="1"/>
</dbReference>
<organism evidence="2 4">
    <name type="scientific">Bifidobacterium eulemuris</name>
    <dbReference type="NCBI Taxonomy" id="1765219"/>
    <lineage>
        <taxon>Bacteria</taxon>
        <taxon>Bacillati</taxon>
        <taxon>Actinomycetota</taxon>
        <taxon>Actinomycetes</taxon>
        <taxon>Bifidobacteriales</taxon>
        <taxon>Bifidobacteriaceae</taxon>
        <taxon>Bifidobacterium</taxon>
    </lineage>
</organism>
<evidence type="ECO:0000313" key="5">
    <source>
        <dbReference type="Proteomes" id="UP000593943"/>
    </source>
</evidence>
<feature type="compositionally biased region" description="Basic and acidic residues" evidence="1">
    <location>
        <begin position="62"/>
        <end position="72"/>
    </location>
</feature>
<protein>
    <submittedName>
        <fullName evidence="3">DUF2974 domain-containing protein</fullName>
    </submittedName>
    <submittedName>
        <fullName evidence="2">Triacylglycerol lipase</fullName>
    </submittedName>
</protein>
<keyword evidence="5" id="KW-1185">Reference proteome</keyword>
<dbReference type="RefSeq" id="WP_094636127.1">
    <property type="nucleotide sequence ID" value="NZ_CP062938.1"/>
</dbReference>
<dbReference type="Gene3D" id="3.40.50.1820">
    <property type="entry name" value="alpha/beta hydrolase"/>
    <property type="match status" value="1"/>
</dbReference>
<accession>A0A261GDM7</accession>
<evidence type="ECO:0000313" key="3">
    <source>
        <dbReference type="EMBL" id="QOL31400.1"/>
    </source>
</evidence>